<keyword evidence="12" id="KW-1185">Reference proteome</keyword>
<comment type="subcellular location">
    <subcellularLocation>
        <location evidence="1">Mitochondrion</location>
    </subcellularLocation>
</comment>
<evidence type="ECO:0000256" key="7">
    <source>
        <dbReference type="ARBA" id="ARBA00035138"/>
    </source>
</evidence>
<protein>
    <recommendedName>
        <fullName evidence="7">Small ribosomal subunit protein mS26</fullName>
    </recommendedName>
    <alternativeName>
        <fullName evidence="8">28S ribosomal protein S26, mitochondrial</fullName>
    </alternativeName>
</protein>
<keyword evidence="5" id="KW-0496">Mitochondrion</keyword>
<evidence type="ECO:0000256" key="6">
    <source>
        <dbReference type="ARBA" id="ARBA00023274"/>
    </source>
</evidence>
<accession>A0A8J2KM49</accession>
<sequence>MLNAVNASLLLTSIRQPSCCVQLQFVRWRKPRWIPQAKTKLFKVPLKVRPPLEEQAERDMLLNRYGTMTKSLWTYQEGLSGIEDDHEGMLGSAVNVDAEIDSVIEANEKINAVVRARREKLDAEKWIKTEQEILQKKEELELQEHERLNLTEAEIKRQIERLASAIKVEDLDEVIEKALAQEIDYNFAVDTSGNIYAGRHNTGRISQAPKDPLTSVEPIVGS</sequence>
<gene>
    <name evidence="11" type="ORF">AFUS01_LOCUS27655</name>
</gene>
<reference evidence="11" key="1">
    <citation type="submission" date="2021-06" db="EMBL/GenBank/DDBJ databases">
        <authorList>
            <person name="Hodson N. C."/>
            <person name="Mongue J. A."/>
            <person name="Jaron S. K."/>
        </authorList>
    </citation>
    <scope>NUCLEOTIDE SEQUENCE</scope>
</reference>
<dbReference type="InterPro" id="IPR026140">
    <property type="entry name" value="Ribosomal_mS26"/>
</dbReference>
<dbReference type="EMBL" id="CAJVCH010385436">
    <property type="protein sequence ID" value="CAG7817070.1"/>
    <property type="molecule type" value="Genomic_DNA"/>
</dbReference>
<dbReference type="AlphaFoldDB" id="A0A8J2KM49"/>
<evidence type="ECO:0000256" key="9">
    <source>
        <dbReference type="SAM" id="Coils"/>
    </source>
</evidence>
<evidence type="ECO:0000313" key="11">
    <source>
        <dbReference type="EMBL" id="CAG7817070.1"/>
    </source>
</evidence>
<comment type="similarity">
    <text evidence="2">Belongs to the mitochondrion-specific ribosomal protein mS26 family.</text>
</comment>
<keyword evidence="3" id="KW-0809">Transit peptide</keyword>
<evidence type="ECO:0000256" key="4">
    <source>
        <dbReference type="ARBA" id="ARBA00022980"/>
    </source>
</evidence>
<dbReference type="PANTHER" id="PTHR21035:SF2">
    <property type="entry name" value="SMALL RIBOSOMAL SUBUNIT PROTEIN MS26"/>
    <property type="match status" value="1"/>
</dbReference>
<evidence type="ECO:0000313" key="12">
    <source>
        <dbReference type="Proteomes" id="UP000708208"/>
    </source>
</evidence>
<dbReference type="GO" id="GO:0005763">
    <property type="term" value="C:mitochondrial small ribosomal subunit"/>
    <property type="evidence" value="ECO:0007669"/>
    <property type="project" value="InterPro"/>
</dbReference>
<comment type="caution">
    <text evidence="11">The sequence shown here is derived from an EMBL/GenBank/DDBJ whole genome shotgun (WGS) entry which is preliminary data.</text>
</comment>
<evidence type="ECO:0000256" key="10">
    <source>
        <dbReference type="SAM" id="MobiDB-lite"/>
    </source>
</evidence>
<evidence type="ECO:0000256" key="2">
    <source>
        <dbReference type="ARBA" id="ARBA00009672"/>
    </source>
</evidence>
<feature type="coiled-coil region" evidence="9">
    <location>
        <begin position="123"/>
        <end position="153"/>
    </location>
</feature>
<dbReference type="Proteomes" id="UP000708208">
    <property type="component" value="Unassembled WGS sequence"/>
</dbReference>
<dbReference type="PANTHER" id="PTHR21035">
    <property type="entry name" value="28S RIBOSOMAL PROTEIN S26, MITOCHONDRIAL"/>
    <property type="match status" value="1"/>
</dbReference>
<evidence type="ECO:0000256" key="5">
    <source>
        <dbReference type="ARBA" id="ARBA00023128"/>
    </source>
</evidence>
<keyword evidence="9" id="KW-0175">Coiled coil</keyword>
<name>A0A8J2KM49_9HEXA</name>
<evidence type="ECO:0000256" key="3">
    <source>
        <dbReference type="ARBA" id="ARBA00022946"/>
    </source>
</evidence>
<evidence type="ECO:0000256" key="1">
    <source>
        <dbReference type="ARBA" id="ARBA00004173"/>
    </source>
</evidence>
<dbReference type="Pfam" id="PF14943">
    <property type="entry name" value="MRP-S26"/>
    <property type="match status" value="1"/>
</dbReference>
<organism evidence="11 12">
    <name type="scientific">Allacma fusca</name>
    <dbReference type="NCBI Taxonomy" id="39272"/>
    <lineage>
        <taxon>Eukaryota</taxon>
        <taxon>Metazoa</taxon>
        <taxon>Ecdysozoa</taxon>
        <taxon>Arthropoda</taxon>
        <taxon>Hexapoda</taxon>
        <taxon>Collembola</taxon>
        <taxon>Symphypleona</taxon>
        <taxon>Sminthuridae</taxon>
        <taxon>Allacma</taxon>
    </lineage>
</organism>
<keyword evidence="6" id="KW-0687">Ribonucleoprotein</keyword>
<proteinExistence type="inferred from homology"/>
<evidence type="ECO:0000256" key="8">
    <source>
        <dbReference type="ARBA" id="ARBA00035344"/>
    </source>
</evidence>
<dbReference type="OrthoDB" id="5988811at2759"/>
<keyword evidence="4" id="KW-0689">Ribosomal protein</keyword>
<feature type="region of interest" description="Disordered" evidence="10">
    <location>
        <begin position="200"/>
        <end position="222"/>
    </location>
</feature>